<keyword evidence="3" id="KW-1003">Cell membrane</keyword>
<organism evidence="7 8">
    <name type="scientific">Sutterella wadsworthensis HGA0223</name>
    <dbReference type="NCBI Taxonomy" id="1203554"/>
    <lineage>
        <taxon>Bacteria</taxon>
        <taxon>Pseudomonadati</taxon>
        <taxon>Pseudomonadota</taxon>
        <taxon>Betaproteobacteria</taxon>
        <taxon>Burkholderiales</taxon>
        <taxon>Sutterellaceae</taxon>
        <taxon>Sutterella</taxon>
    </lineage>
</organism>
<evidence type="ECO:0000256" key="4">
    <source>
        <dbReference type="ARBA" id="ARBA00022741"/>
    </source>
</evidence>
<keyword evidence="4" id="KW-0547">Nucleotide-binding</keyword>
<dbReference type="InterPro" id="IPR027417">
    <property type="entry name" value="P-loop_NTPase"/>
</dbReference>
<dbReference type="Gene3D" id="3.40.50.300">
    <property type="entry name" value="P-loop containing nucleotide triphosphate hydrolases"/>
    <property type="match status" value="1"/>
</dbReference>
<proteinExistence type="inferred from homology"/>
<dbReference type="GeneID" id="64061181"/>
<dbReference type="RefSeq" id="WP_016474317.1">
    <property type="nucleotide sequence ID" value="NZ_KE150480.1"/>
</dbReference>
<protein>
    <recommendedName>
        <fullName evidence="6">ABC transporter domain-containing protein</fullName>
    </recommendedName>
</protein>
<gene>
    <name evidence="7" type="ORF">HMPREF1476_01007</name>
</gene>
<dbReference type="InterPro" id="IPR017871">
    <property type="entry name" value="ABC_transporter-like_CS"/>
</dbReference>
<dbReference type="SMART" id="SM00382">
    <property type="entry name" value="AAA"/>
    <property type="match status" value="1"/>
</dbReference>
<accession>S3BGH8</accession>
<evidence type="ECO:0000256" key="3">
    <source>
        <dbReference type="ARBA" id="ARBA00022475"/>
    </source>
</evidence>
<name>S3BGH8_9BURK</name>
<dbReference type="STRING" id="1203554.HMPREF1476_01007"/>
<keyword evidence="2" id="KW-0813">Transport</keyword>
<keyword evidence="8" id="KW-1185">Reference proteome</keyword>
<keyword evidence="5" id="KW-0067">ATP-binding</keyword>
<dbReference type="PANTHER" id="PTHR43166:SF4">
    <property type="entry name" value="PHOSPHONATES IMPORT ATP-BINDING PROTEIN PHNC"/>
    <property type="match status" value="1"/>
</dbReference>
<comment type="caution">
    <text evidence="7">The sequence shown here is derived from an EMBL/GenBank/DDBJ whole genome shotgun (WGS) entry which is preliminary data.</text>
</comment>
<dbReference type="PATRIC" id="fig|1203554.3.peg.1030"/>
<evidence type="ECO:0000259" key="6">
    <source>
        <dbReference type="PROSITE" id="PS50893"/>
    </source>
</evidence>
<dbReference type="InterPro" id="IPR050086">
    <property type="entry name" value="MetN_ABC_transporter-like"/>
</dbReference>
<dbReference type="Proteomes" id="UP000014400">
    <property type="component" value="Unassembled WGS sequence"/>
</dbReference>
<evidence type="ECO:0000256" key="1">
    <source>
        <dbReference type="ARBA" id="ARBA00005417"/>
    </source>
</evidence>
<dbReference type="Pfam" id="PF00005">
    <property type="entry name" value="ABC_tran"/>
    <property type="match status" value="1"/>
</dbReference>
<dbReference type="InterPro" id="IPR003593">
    <property type="entry name" value="AAA+_ATPase"/>
</dbReference>
<evidence type="ECO:0000313" key="7">
    <source>
        <dbReference type="EMBL" id="EPD99551.1"/>
    </source>
</evidence>
<dbReference type="SUPFAM" id="SSF52540">
    <property type="entry name" value="P-loop containing nucleoside triphosphate hydrolases"/>
    <property type="match status" value="1"/>
</dbReference>
<dbReference type="GO" id="GO:0005524">
    <property type="term" value="F:ATP binding"/>
    <property type="evidence" value="ECO:0007669"/>
    <property type="project" value="UniProtKB-KW"/>
</dbReference>
<comment type="similarity">
    <text evidence="1">Belongs to the ABC transporter superfamily.</text>
</comment>
<evidence type="ECO:0000256" key="5">
    <source>
        <dbReference type="ARBA" id="ARBA00022840"/>
    </source>
</evidence>
<dbReference type="InterPro" id="IPR003439">
    <property type="entry name" value="ABC_transporter-like_ATP-bd"/>
</dbReference>
<dbReference type="EMBL" id="ATCF01000015">
    <property type="protein sequence ID" value="EPD99551.1"/>
    <property type="molecule type" value="Genomic_DNA"/>
</dbReference>
<dbReference type="AlphaFoldDB" id="S3BGH8"/>
<dbReference type="PROSITE" id="PS50893">
    <property type="entry name" value="ABC_TRANSPORTER_2"/>
    <property type="match status" value="1"/>
</dbReference>
<dbReference type="GO" id="GO:0016887">
    <property type="term" value="F:ATP hydrolysis activity"/>
    <property type="evidence" value="ECO:0007669"/>
    <property type="project" value="InterPro"/>
</dbReference>
<sequence length="244" mass="26689">MKVELEHLVKRFGGENVIDDVSFSVETSALALIGSSGGGKSTLLRMLGGLLPATSGSIRMDGRLVPKTERECIAFRRTLGYVFQQGNLFQHLSAQENIALVLREVHGWTKEAADARAFELLAHFGLAEHADKHPSELSGGQQQRAAIARAVAPRPKLLLLDEPTSALDPEYTAEVLDLTAQLRGEGIEFVIVTHEMGFARRACDATAFLHQGRIVEAGPSAALFAHPQTPELQRFFGRMLEWHA</sequence>
<feature type="domain" description="ABC transporter" evidence="6">
    <location>
        <begin position="3"/>
        <end position="236"/>
    </location>
</feature>
<dbReference type="HOGENOM" id="CLU_000604_1_22_4"/>
<evidence type="ECO:0000256" key="2">
    <source>
        <dbReference type="ARBA" id="ARBA00022448"/>
    </source>
</evidence>
<dbReference type="PANTHER" id="PTHR43166">
    <property type="entry name" value="AMINO ACID IMPORT ATP-BINDING PROTEIN"/>
    <property type="match status" value="1"/>
</dbReference>
<dbReference type="eggNOG" id="COG1126">
    <property type="taxonomic scope" value="Bacteria"/>
</dbReference>
<keyword evidence="3" id="KW-0472">Membrane</keyword>
<evidence type="ECO:0000313" key="8">
    <source>
        <dbReference type="Proteomes" id="UP000014400"/>
    </source>
</evidence>
<reference evidence="7 8" key="1">
    <citation type="submission" date="2013-04" db="EMBL/GenBank/DDBJ databases">
        <title>The Genome Sequence of Sutterella wadsworthensis HGA0223.</title>
        <authorList>
            <consortium name="The Broad Institute Genomics Platform"/>
            <person name="Earl A."/>
            <person name="Ward D."/>
            <person name="Feldgarden M."/>
            <person name="Gevers D."/>
            <person name="Schmidt T.M."/>
            <person name="Dover J."/>
            <person name="Dai D."/>
            <person name="Walker B."/>
            <person name="Young S."/>
            <person name="Zeng Q."/>
            <person name="Gargeya S."/>
            <person name="Fitzgerald M."/>
            <person name="Haas B."/>
            <person name="Abouelleil A."/>
            <person name="Allen A.W."/>
            <person name="Alvarado L."/>
            <person name="Arachchi H.M."/>
            <person name="Berlin A.M."/>
            <person name="Chapman S.B."/>
            <person name="Gainer-Dewar J."/>
            <person name="Goldberg J."/>
            <person name="Griggs A."/>
            <person name="Gujja S."/>
            <person name="Hansen M."/>
            <person name="Howarth C."/>
            <person name="Imamovic A."/>
            <person name="Ireland A."/>
            <person name="Larimer J."/>
            <person name="McCowan C."/>
            <person name="Murphy C."/>
            <person name="Pearson M."/>
            <person name="Poon T.W."/>
            <person name="Priest M."/>
            <person name="Roberts A."/>
            <person name="Saif S."/>
            <person name="Shea T."/>
            <person name="Sisk P."/>
            <person name="Sykes S."/>
            <person name="Wortman J."/>
            <person name="Nusbaum C."/>
            <person name="Birren B."/>
        </authorList>
    </citation>
    <scope>NUCLEOTIDE SEQUENCE [LARGE SCALE GENOMIC DNA]</scope>
    <source>
        <strain evidence="7 8">HGA0223</strain>
    </source>
</reference>
<dbReference type="PROSITE" id="PS00211">
    <property type="entry name" value="ABC_TRANSPORTER_1"/>
    <property type="match status" value="1"/>
</dbReference>